<feature type="transmembrane region" description="Helical" evidence="9">
    <location>
        <begin position="434"/>
        <end position="453"/>
    </location>
</feature>
<evidence type="ECO:0000256" key="5">
    <source>
        <dbReference type="ARBA" id="ARBA00022692"/>
    </source>
</evidence>
<accession>A0A1W1VB38</accession>
<proteinExistence type="inferred from homology"/>
<evidence type="ECO:0000256" key="2">
    <source>
        <dbReference type="ARBA" id="ARBA00006434"/>
    </source>
</evidence>
<evidence type="ECO:0000256" key="4">
    <source>
        <dbReference type="ARBA" id="ARBA00022475"/>
    </source>
</evidence>
<dbReference type="InterPro" id="IPR018212">
    <property type="entry name" value="Na/solute_symporter_CS"/>
</dbReference>
<dbReference type="Proteomes" id="UP000192731">
    <property type="component" value="Unassembled WGS sequence"/>
</dbReference>
<feature type="transmembrane region" description="Helical" evidence="9">
    <location>
        <begin position="118"/>
        <end position="140"/>
    </location>
</feature>
<dbReference type="PROSITE" id="PS50283">
    <property type="entry name" value="NA_SOLUT_SYMP_3"/>
    <property type="match status" value="1"/>
</dbReference>
<evidence type="ECO:0000256" key="1">
    <source>
        <dbReference type="ARBA" id="ARBA00004141"/>
    </source>
</evidence>
<evidence type="ECO:0000256" key="7">
    <source>
        <dbReference type="ARBA" id="ARBA00023136"/>
    </source>
</evidence>
<feature type="transmembrane region" description="Helical" evidence="9">
    <location>
        <begin position="221"/>
        <end position="240"/>
    </location>
</feature>
<evidence type="ECO:0000313" key="10">
    <source>
        <dbReference type="EMBL" id="SMB90629.1"/>
    </source>
</evidence>
<protein>
    <submittedName>
        <fullName evidence="10">Solute:Na+ symporter, SSS family</fullName>
    </submittedName>
</protein>
<feature type="transmembrane region" description="Helical" evidence="9">
    <location>
        <begin position="382"/>
        <end position="401"/>
    </location>
</feature>
<keyword evidence="7 9" id="KW-0472">Membrane</keyword>
<name>A0A1W1VB38_DESTI</name>
<dbReference type="InterPro" id="IPR050277">
    <property type="entry name" value="Sodium:Solute_Symporter"/>
</dbReference>
<keyword evidence="5 9" id="KW-0812">Transmembrane</keyword>
<dbReference type="InterPro" id="IPR038377">
    <property type="entry name" value="Na/Glc_symporter_sf"/>
</dbReference>
<dbReference type="PANTHER" id="PTHR48086">
    <property type="entry name" value="SODIUM/PROLINE SYMPORTER-RELATED"/>
    <property type="match status" value="1"/>
</dbReference>
<feature type="transmembrane region" description="Helical" evidence="9">
    <location>
        <begin position="179"/>
        <end position="201"/>
    </location>
</feature>
<keyword evidence="4" id="KW-1003">Cell membrane</keyword>
<dbReference type="PROSITE" id="PS00456">
    <property type="entry name" value="NA_SOLUT_SYMP_1"/>
    <property type="match status" value="1"/>
</dbReference>
<feature type="transmembrane region" description="Helical" evidence="9">
    <location>
        <begin position="6"/>
        <end position="23"/>
    </location>
</feature>
<feature type="transmembrane region" description="Helical" evidence="9">
    <location>
        <begin position="44"/>
        <end position="64"/>
    </location>
</feature>
<evidence type="ECO:0000256" key="3">
    <source>
        <dbReference type="ARBA" id="ARBA00022448"/>
    </source>
</evidence>
<dbReference type="Gene3D" id="1.20.1730.10">
    <property type="entry name" value="Sodium/glucose cotransporter"/>
    <property type="match status" value="1"/>
</dbReference>
<feature type="transmembrane region" description="Helical" evidence="9">
    <location>
        <begin position="261"/>
        <end position="285"/>
    </location>
</feature>
<feature type="transmembrane region" description="Helical" evidence="9">
    <location>
        <begin position="305"/>
        <end position="330"/>
    </location>
</feature>
<dbReference type="Pfam" id="PF00474">
    <property type="entry name" value="SSF"/>
    <property type="match status" value="1"/>
</dbReference>
<evidence type="ECO:0000256" key="6">
    <source>
        <dbReference type="ARBA" id="ARBA00022989"/>
    </source>
</evidence>
<dbReference type="OrthoDB" id="1263at2"/>
<dbReference type="EMBL" id="FWWT01000017">
    <property type="protein sequence ID" value="SMB90629.1"/>
    <property type="molecule type" value="Genomic_DNA"/>
</dbReference>
<dbReference type="AlphaFoldDB" id="A0A1W1VB38"/>
<organism evidence="10 11">
    <name type="scientific">Desulfonispora thiosulfatigenes DSM 11270</name>
    <dbReference type="NCBI Taxonomy" id="656914"/>
    <lineage>
        <taxon>Bacteria</taxon>
        <taxon>Bacillati</taxon>
        <taxon>Bacillota</taxon>
        <taxon>Clostridia</taxon>
        <taxon>Eubacteriales</taxon>
        <taxon>Peptococcaceae</taxon>
        <taxon>Desulfonispora</taxon>
    </lineage>
</organism>
<gene>
    <name evidence="10" type="ORF">SAMN00017405_1339</name>
</gene>
<evidence type="ECO:0000256" key="8">
    <source>
        <dbReference type="RuleBase" id="RU362091"/>
    </source>
</evidence>
<comment type="subcellular location">
    <subcellularLocation>
        <location evidence="1">Membrane</location>
        <topology evidence="1">Multi-pass membrane protein</topology>
    </subcellularLocation>
</comment>
<comment type="similarity">
    <text evidence="2 8">Belongs to the sodium:solute symporter (SSF) (TC 2.A.21) family.</text>
</comment>
<evidence type="ECO:0000256" key="9">
    <source>
        <dbReference type="SAM" id="Phobius"/>
    </source>
</evidence>
<reference evidence="10 11" key="1">
    <citation type="submission" date="2017-04" db="EMBL/GenBank/DDBJ databases">
        <authorList>
            <person name="Afonso C.L."/>
            <person name="Miller P.J."/>
            <person name="Scott M.A."/>
            <person name="Spackman E."/>
            <person name="Goraichik I."/>
            <person name="Dimitrov K.M."/>
            <person name="Suarez D.L."/>
            <person name="Swayne D.E."/>
        </authorList>
    </citation>
    <scope>NUCLEOTIDE SEQUENCE [LARGE SCALE GENOMIC DNA]</scope>
    <source>
        <strain evidence="10 11">DSM 11270</strain>
    </source>
</reference>
<dbReference type="GO" id="GO:0022857">
    <property type="term" value="F:transmembrane transporter activity"/>
    <property type="evidence" value="ECO:0007669"/>
    <property type="project" value="InterPro"/>
</dbReference>
<feature type="transmembrane region" description="Helical" evidence="9">
    <location>
        <begin position="146"/>
        <end position="167"/>
    </location>
</feature>
<keyword evidence="3" id="KW-0813">Transport</keyword>
<dbReference type="GO" id="GO:0046942">
    <property type="term" value="P:carboxylic acid transport"/>
    <property type="evidence" value="ECO:0007669"/>
    <property type="project" value="UniProtKB-ARBA"/>
</dbReference>
<dbReference type="InterPro" id="IPR001734">
    <property type="entry name" value="Na/solute_symporter"/>
</dbReference>
<dbReference type="STRING" id="656914.SAMN00017405_1339"/>
<evidence type="ECO:0000313" key="11">
    <source>
        <dbReference type="Proteomes" id="UP000192731"/>
    </source>
</evidence>
<sequence length="463" mass="49323">MASTLDYLIIIFYFGIMIAAGYIGSRKAKTNEDYLVGGRSFPMWVYFPCLCTIIIGGGATFGGAKLGYTYGISGSWMVVMFGVGILGLGFLMTTKLSNLRILSLSEMLGLRYDVNTKLISAVISAIYTAMIAVNAIIAVGTVLSSLFGLPLVTSILIGGSIALLYTFAGGMCSLAITDVIQFVLMTVGVFFLLIPIGLGKIGGFSTLTNQLDPMYFNPIHIGWSNIFSFFLLFVLGLMIGQDIWQRVFTAKNKKIAKVGTITAGFYTMAWSVAMAMVGLLGLILVPGLENGQSVLPEVILNVMPAGLQGLVLAGILSALISSFTGTTLASSTLIVNDLIAPYKKDLTPKKHLFLSRVTTLIVGIIVLTLATLIQDVLTALDIAYALLSGSIFAPIMAGFFWKRANWQGAIASIISSSLVIISIILITGETTTTPIMFGVLTSTIVLIVVSLLTTPTPKDKMGE</sequence>
<keyword evidence="6 9" id="KW-1133">Transmembrane helix</keyword>
<dbReference type="RefSeq" id="WP_084053125.1">
    <property type="nucleotide sequence ID" value="NZ_FWWT01000017.1"/>
</dbReference>
<keyword evidence="11" id="KW-1185">Reference proteome</keyword>
<dbReference type="PANTHER" id="PTHR48086:SF7">
    <property type="entry name" value="SODIUM-SOLUTE SYMPORTER-RELATED"/>
    <property type="match status" value="1"/>
</dbReference>
<feature type="transmembrane region" description="Helical" evidence="9">
    <location>
        <begin position="351"/>
        <end position="370"/>
    </location>
</feature>
<feature type="transmembrane region" description="Helical" evidence="9">
    <location>
        <begin position="408"/>
        <end position="428"/>
    </location>
</feature>
<dbReference type="GO" id="GO:0005886">
    <property type="term" value="C:plasma membrane"/>
    <property type="evidence" value="ECO:0007669"/>
    <property type="project" value="TreeGrafter"/>
</dbReference>
<feature type="transmembrane region" description="Helical" evidence="9">
    <location>
        <begin position="76"/>
        <end position="97"/>
    </location>
</feature>